<accession>A0A1H4TEP7</accession>
<protein>
    <submittedName>
        <fullName evidence="1">Uncharacterized protein</fullName>
    </submittedName>
</protein>
<keyword evidence="2" id="KW-1185">Reference proteome</keyword>
<proteinExistence type="predicted"/>
<gene>
    <name evidence="1" type="ORF">SAMN04489727_4161</name>
</gene>
<reference evidence="2" key="1">
    <citation type="submission" date="2016-10" db="EMBL/GenBank/DDBJ databases">
        <authorList>
            <person name="Varghese N."/>
            <person name="Submissions S."/>
        </authorList>
    </citation>
    <scope>NUCLEOTIDE SEQUENCE [LARGE SCALE GENOMIC DNA]</scope>
    <source>
        <strain evidence="2">DSM 44544</strain>
    </source>
</reference>
<dbReference type="STRING" id="208445.SAMN04489727_4161"/>
<sequence>MTTATRPPVLTDRAVAMLRAVAAGRAQLTVSVEPDLYVDGLPCCDQTTAHELAHTGLVAPAHPAPPRTRVRAELTAAGRAALAGR</sequence>
<dbReference type="RefSeq" id="WP_091309801.1">
    <property type="nucleotide sequence ID" value="NZ_FNSO01000004.1"/>
</dbReference>
<name>A0A1H4TEP7_9PSEU</name>
<dbReference type="EMBL" id="FNSO01000004">
    <property type="protein sequence ID" value="SEC54789.1"/>
    <property type="molecule type" value="Genomic_DNA"/>
</dbReference>
<organism evidence="1 2">
    <name type="scientific">Amycolatopsis tolypomycina</name>
    <dbReference type="NCBI Taxonomy" id="208445"/>
    <lineage>
        <taxon>Bacteria</taxon>
        <taxon>Bacillati</taxon>
        <taxon>Actinomycetota</taxon>
        <taxon>Actinomycetes</taxon>
        <taxon>Pseudonocardiales</taxon>
        <taxon>Pseudonocardiaceae</taxon>
        <taxon>Amycolatopsis</taxon>
    </lineage>
</organism>
<dbReference type="OrthoDB" id="3700530at2"/>
<dbReference type="Proteomes" id="UP000199622">
    <property type="component" value="Unassembled WGS sequence"/>
</dbReference>
<evidence type="ECO:0000313" key="1">
    <source>
        <dbReference type="EMBL" id="SEC54789.1"/>
    </source>
</evidence>
<evidence type="ECO:0000313" key="2">
    <source>
        <dbReference type="Proteomes" id="UP000199622"/>
    </source>
</evidence>
<dbReference type="AlphaFoldDB" id="A0A1H4TEP7"/>